<dbReference type="InterPro" id="IPR045800">
    <property type="entry name" value="HMBD"/>
</dbReference>
<dbReference type="InterPro" id="IPR058791">
    <property type="entry name" value="3HB_CusB"/>
</dbReference>
<dbReference type="Pfam" id="PF19335">
    <property type="entry name" value="HMBD"/>
    <property type="match status" value="1"/>
</dbReference>
<feature type="compositionally biased region" description="Basic and acidic residues" evidence="3">
    <location>
        <begin position="444"/>
        <end position="465"/>
    </location>
</feature>
<sequence>MMRLKGLAAVVALIISWACFGGLGHNRYAGSDRLSSTTPMAYAAEKDLKAGMIDPKTGKKIKYWVAPMDPTYISKEPGKSPMGMDLVPVYEEEVEEKEPASTIRIDPVTIQNMGVRLAQVERKPLVRDIRAYGAITYNEKNIYTVNTKFNGWIEKLYVDFVGDSVKNGQPLFDIYSPELVSAQQEFLLAVQQCKSLCDSPYPSVAEGAKRLIEASRTRLRYWDLTEDQINHIARTGQVRKTLTVYSPASGVVTQKYAFEGHYVKEGEHQYVVADLSTVWVDIEVYEYELPWVRPDMEAEMDISYIPGKQFRGRIVYIYPYLMEKTRTGRLRLEFRNPDYELKPGMYANVYLRPLVMDNALVIPQEAVIESGIRKVVFVSLGEGKFQPREVKIGVEGKENEYQILSGLSEGERIVVSAQFMLDSESRLREAIQKMMETSGTGMGDEVKETDRMKMEKTQKGEDHKTQMLHQH</sequence>
<dbReference type="Pfam" id="PF25975">
    <property type="entry name" value="CzcB_C"/>
    <property type="match status" value="1"/>
</dbReference>
<feature type="region of interest" description="Disordered" evidence="3">
    <location>
        <begin position="437"/>
        <end position="471"/>
    </location>
</feature>
<dbReference type="InterPro" id="IPR006143">
    <property type="entry name" value="RND_pump_MFP"/>
</dbReference>
<protein>
    <submittedName>
        <fullName evidence="9">Efflux transporter, RND family, MFP subunit</fullName>
    </submittedName>
</protein>
<evidence type="ECO:0000259" key="5">
    <source>
        <dbReference type="Pfam" id="PF25869"/>
    </source>
</evidence>
<evidence type="ECO:0000259" key="7">
    <source>
        <dbReference type="Pfam" id="PF25954"/>
    </source>
</evidence>
<dbReference type="Gene3D" id="6.10.140.730">
    <property type="match status" value="1"/>
</dbReference>
<accession>A0A445N0R5</accession>
<dbReference type="InterPro" id="IPR058792">
    <property type="entry name" value="Beta-barrel_RND_2"/>
</dbReference>
<evidence type="ECO:0000259" key="6">
    <source>
        <dbReference type="Pfam" id="PF25919"/>
    </source>
</evidence>
<dbReference type="Gene3D" id="2.40.30.170">
    <property type="match status" value="1"/>
</dbReference>
<evidence type="ECO:0000256" key="3">
    <source>
        <dbReference type="SAM" id="MobiDB-lite"/>
    </source>
</evidence>
<feature type="domain" description="Heavy metal binding" evidence="4">
    <location>
        <begin position="63"/>
        <end position="89"/>
    </location>
</feature>
<feature type="domain" description="CzcB-like C-terminal circularly permuted SH3-like" evidence="8">
    <location>
        <begin position="361"/>
        <end position="421"/>
    </location>
</feature>
<evidence type="ECO:0000259" key="8">
    <source>
        <dbReference type="Pfam" id="PF25975"/>
    </source>
</evidence>
<dbReference type="GO" id="GO:0016020">
    <property type="term" value="C:membrane"/>
    <property type="evidence" value="ECO:0007669"/>
    <property type="project" value="InterPro"/>
</dbReference>
<dbReference type="GO" id="GO:0030288">
    <property type="term" value="C:outer membrane-bounded periplasmic space"/>
    <property type="evidence" value="ECO:0007669"/>
    <property type="project" value="TreeGrafter"/>
</dbReference>
<dbReference type="EMBL" id="OJIN01000194">
    <property type="protein sequence ID" value="SPD75279.1"/>
    <property type="molecule type" value="Genomic_DNA"/>
</dbReference>
<dbReference type="Pfam" id="PF25954">
    <property type="entry name" value="Beta-barrel_RND_2"/>
    <property type="match status" value="1"/>
</dbReference>
<reference evidence="9" key="1">
    <citation type="submission" date="2018-01" db="EMBL/GenBank/DDBJ databases">
        <authorList>
            <person name="Regsiter A."/>
            <person name="William W."/>
        </authorList>
    </citation>
    <scope>NUCLEOTIDE SEQUENCE</scope>
    <source>
        <strain evidence="9">TRIP AH-1</strain>
    </source>
</reference>
<dbReference type="GO" id="GO:0022857">
    <property type="term" value="F:transmembrane transporter activity"/>
    <property type="evidence" value="ECO:0007669"/>
    <property type="project" value="InterPro"/>
</dbReference>
<evidence type="ECO:0000256" key="1">
    <source>
        <dbReference type="ARBA" id="ARBA00009477"/>
    </source>
</evidence>
<dbReference type="GO" id="GO:0015679">
    <property type="term" value="P:plasma membrane copper ion transport"/>
    <property type="evidence" value="ECO:0007669"/>
    <property type="project" value="TreeGrafter"/>
</dbReference>
<dbReference type="PANTHER" id="PTHR30097">
    <property type="entry name" value="CATION EFFLUX SYSTEM PROTEIN CUSB"/>
    <property type="match status" value="1"/>
</dbReference>
<gene>
    <name evidence="9" type="ORF">PITCH_A510014</name>
</gene>
<dbReference type="InterPro" id="IPR058790">
    <property type="entry name" value="BSH_CusB"/>
</dbReference>
<comment type="similarity">
    <text evidence="1">Belongs to the membrane fusion protein (MFP) (TC 8.A.1) family.</text>
</comment>
<feature type="domain" description="CusB-like three alpha-helical bundle" evidence="5">
    <location>
        <begin position="207"/>
        <end position="239"/>
    </location>
</feature>
<feature type="domain" description="CusB-like beta-barrel" evidence="7">
    <location>
        <begin position="277"/>
        <end position="352"/>
    </location>
</feature>
<feature type="domain" description="CusB-like barrel-sandwich hybrid" evidence="6">
    <location>
        <begin position="144"/>
        <end position="267"/>
    </location>
</feature>
<dbReference type="Pfam" id="PF25869">
    <property type="entry name" value="3HB_CusB"/>
    <property type="match status" value="1"/>
</dbReference>
<evidence type="ECO:0000259" key="4">
    <source>
        <dbReference type="Pfam" id="PF19335"/>
    </source>
</evidence>
<dbReference type="Gene3D" id="2.40.50.100">
    <property type="match status" value="1"/>
</dbReference>
<name>A0A445N0R5_9BACT</name>
<dbReference type="FunFam" id="2.40.30.170:FF:000010">
    <property type="entry name" value="Efflux RND transporter periplasmic adaptor subunit"/>
    <property type="match status" value="1"/>
</dbReference>
<dbReference type="AlphaFoldDB" id="A0A445N0R5"/>
<dbReference type="InterPro" id="IPR051909">
    <property type="entry name" value="MFP_Cation_Efflux"/>
</dbReference>
<dbReference type="GO" id="GO:0060003">
    <property type="term" value="P:copper ion export"/>
    <property type="evidence" value="ECO:0007669"/>
    <property type="project" value="TreeGrafter"/>
</dbReference>
<evidence type="ECO:0000313" key="9">
    <source>
        <dbReference type="EMBL" id="SPD75279.1"/>
    </source>
</evidence>
<keyword evidence="2" id="KW-0813">Transport</keyword>
<dbReference type="Pfam" id="PF25919">
    <property type="entry name" value="BSH_CusB"/>
    <property type="match status" value="1"/>
</dbReference>
<proteinExistence type="inferred from homology"/>
<dbReference type="NCBIfam" id="TIGR01730">
    <property type="entry name" value="RND_mfp"/>
    <property type="match status" value="1"/>
</dbReference>
<dbReference type="Gene3D" id="2.40.420.20">
    <property type="match status" value="1"/>
</dbReference>
<evidence type="ECO:0000256" key="2">
    <source>
        <dbReference type="ARBA" id="ARBA00022448"/>
    </source>
</evidence>
<dbReference type="PANTHER" id="PTHR30097:SF15">
    <property type="entry name" value="CATION EFFLUX SYSTEM PROTEIN CUSB"/>
    <property type="match status" value="1"/>
</dbReference>
<dbReference type="GO" id="GO:0046914">
    <property type="term" value="F:transition metal ion binding"/>
    <property type="evidence" value="ECO:0007669"/>
    <property type="project" value="TreeGrafter"/>
</dbReference>
<dbReference type="InterPro" id="IPR058649">
    <property type="entry name" value="CzcB_C"/>
</dbReference>
<organism evidence="9">
    <name type="scientific">uncultured Desulfobacterium sp</name>
    <dbReference type="NCBI Taxonomy" id="201089"/>
    <lineage>
        <taxon>Bacteria</taxon>
        <taxon>Pseudomonadati</taxon>
        <taxon>Thermodesulfobacteriota</taxon>
        <taxon>Desulfobacteria</taxon>
        <taxon>Desulfobacterales</taxon>
        <taxon>Desulfobacteriaceae</taxon>
        <taxon>Desulfobacterium</taxon>
        <taxon>environmental samples</taxon>
    </lineage>
</organism>
<dbReference type="SUPFAM" id="SSF111369">
    <property type="entry name" value="HlyD-like secretion proteins"/>
    <property type="match status" value="1"/>
</dbReference>